<dbReference type="Proteomes" id="UP001055172">
    <property type="component" value="Unassembled WGS sequence"/>
</dbReference>
<dbReference type="AlphaFoldDB" id="A0AA37LY06"/>
<reference evidence="1 2" key="1">
    <citation type="submission" date="2021-07" db="EMBL/GenBank/DDBJ databases">
        <title>Genome data of Colletotrichum spaethianum.</title>
        <authorList>
            <person name="Utami Y.D."/>
            <person name="Hiruma K."/>
        </authorList>
    </citation>
    <scope>NUCLEOTIDE SEQUENCE [LARGE SCALE GENOMIC DNA]</scope>
    <source>
        <strain evidence="1 2">MAFF 242679</strain>
    </source>
</reference>
<protein>
    <submittedName>
        <fullName evidence="1">Uncharacterized protein</fullName>
    </submittedName>
</protein>
<comment type="caution">
    <text evidence="1">The sequence shown here is derived from an EMBL/GenBank/DDBJ whole genome shotgun (WGS) entry which is preliminary data.</text>
</comment>
<evidence type="ECO:0000313" key="2">
    <source>
        <dbReference type="Proteomes" id="UP001055172"/>
    </source>
</evidence>
<accession>A0AA37LY06</accession>
<sequence length="108" mass="11799">MSGNKAPEAETGGAHYENGALWNAQEGRWIWDKCRLLTIAKDTGAPFRPASTEAFQFDSANATDTGTEEGDASADARDAKMQMTFVRSAVPNPKHSMPTLLWLLWRGA</sequence>
<dbReference type="EMBL" id="BPPX01000031">
    <property type="protein sequence ID" value="GJC88196.1"/>
    <property type="molecule type" value="Genomic_DNA"/>
</dbReference>
<gene>
    <name evidence="1" type="ORF">ColLi_11034</name>
</gene>
<keyword evidence="2" id="KW-1185">Reference proteome</keyword>
<proteinExistence type="predicted"/>
<evidence type="ECO:0000313" key="1">
    <source>
        <dbReference type="EMBL" id="GJC88196.1"/>
    </source>
</evidence>
<organism evidence="1 2">
    <name type="scientific">Colletotrichum liriopes</name>
    <dbReference type="NCBI Taxonomy" id="708192"/>
    <lineage>
        <taxon>Eukaryota</taxon>
        <taxon>Fungi</taxon>
        <taxon>Dikarya</taxon>
        <taxon>Ascomycota</taxon>
        <taxon>Pezizomycotina</taxon>
        <taxon>Sordariomycetes</taxon>
        <taxon>Hypocreomycetidae</taxon>
        <taxon>Glomerellales</taxon>
        <taxon>Glomerellaceae</taxon>
        <taxon>Colletotrichum</taxon>
        <taxon>Colletotrichum spaethianum species complex</taxon>
    </lineage>
</organism>
<name>A0AA37LY06_9PEZI</name>